<feature type="region of interest" description="Disordered" evidence="1">
    <location>
        <begin position="1"/>
        <end position="22"/>
    </location>
</feature>
<evidence type="ECO:0000256" key="1">
    <source>
        <dbReference type="SAM" id="MobiDB-lite"/>
    </source>
</evidence>
<feature type="compositionally biased region" description="Polar residues" evidence="1">
    <location>
        <begin position="1"/>
        <end position="10"/>
    </location>
</feature>
<gene>
    <name evidence="2" type="ORF">SD72_13120</name>
</gene>
<organism evidence="2 3">
    <name type="scientific">Leucobacter komagatae</name>
    <dbReference type="NCBI Taxonomy" id="55969"/>
    <lineage>
        <taxon>Bacteria</taxon>
        <taxon>Bacillati</taxon>
        <taxon>Actinomycetota</taxon>
        <taxon>Actinomycetes</taxon>
        <taxon>Micrococcales</taxon>
        <taxon>Microbacteriaceae</taxon>
        <taxon>Leucobacter</taxon>
    </lineage>
</organism>
<protein>
    <submittedName>
        <fullName evidence="2">Uncharacterized protein</fullName>
    </submittedName>
</protein>
<evidence type="ECO:0000313" key="3">
    <source>
        <dbReference type="Proteomes" id="UP000032120"/>
    </source>
</evidence>
<feature type="compositionally biased region" description="Polar residues" evidence="1">
    <location>
        <begin position="97"/>
        <end position="110"/>
    </location>
</feature>
<comment type="caution">
    <text evidence="2">The sequence shown here is derived from an EMBL/GenBank/DDBJ whole genome shotgun (WGS) entry which is preliminary data.</text>
</comment>
<evidence type="ECO:0000313" key="2">
    <source>
        <dbReference type="EMBL" id="KIP51792.1"/>
    </source>
</evidence>
<dbReference type="EMBL" id="JXSQ01000022">
    <property type="protein sequence ID" value="KIP51792.1"/>
    <property type="molecule type" value="Genomic_DNA"/>
</dbReference>
<accession>A0A0D0IL01</accession>
<name>A0A0D0IL01_9MICO</name>
<dbReference type="Proteomes" id="UP000032120">
    <property type="component" value="Unassembled WGS sequence"/>
</dbReference>
<dbReference type="AlphaFoldDB" id="A0A0D0IL01"/>
<proteinExistence type="predicted"/>
<sequence length="197" mass="21321">MASSDVSVTARSAGDTEFSMRSRTSSEIAVSRAWASIPIALTRQPSLSCSIHPRSASDHSRFPWRSSRSSRPLERSSSRVSMFSTRRSRRDAPASAKRSSNSWATSPSTERSQRRSARTLCGWSPFLVVLAPSASAMLPVLSALAVLSVLAVLSMPPVLSAFSVLSEVPTPLTPSMFPVSPEFSVLRSSLLFKFVKS</sequence>
<feature type="region of interest" description="Disordered" evidence="1">
    <location>
        <begin position="52"/>
        <end position="116"/>
    </location>
</feature>
<keyword evidence="3" id="KW-1185">Reference proteome</keyword>
<reference evidence="2 3" key="1">
    <citation type="submission" date="2015-01" db="EMBL/GenBank/DDBJ databases">
        <title>Draft genome sequence of Leucobacter komagatae strain VKM ST2845.</title>
        <authorList>
            <person name="Karlyshev A.V."/>
            <person name="Kudryashova E.B."/>
        </authorList>
    </citation>
    <scope>NUCLEOTIDE SEQUENCE [LARGE SCALE GENOMIC DNA]</scope>
    <source>
        <strain evidence="2 3">VKM ST2845</strain>
    </source>
</reference>